<dbReference type="SUPFAM" id="SSF47336">
    <property type="entry name" value="ACP-like"/>
    <property type="match status" value="1"/>
</dbReference>
<dbReference type="InterPro" id="IPR045851">
    <property type="entry name" value="AMP-bd_C_sf"/>
</dbReference>
<dbReference type="InterPro" id="IPR020845">
    <property type="entry name" value="AMP-binding_CS"/>
</dbReference>
<name>A0ABX1Y9A3_9BACL</name>
<dbReference type="Pfam" id="PF00501">
    <property type="entry name" value="AMP-binding"/>
    <property type="match status" value="1"/>
</dbReference>
<dbReference type="Proteomes" id="UP000596857">
    <property type="component" value="Unassembled WGS sequence"/>
</dbReference>
<dbReference type="PROSITE" id="PS50075">
    <property type="entry name" value="CARRIER"/>
    <property type="match status" value="1"/>
</dbReference>
<dbReference type="Gene3D" id="3.40.50.12780">
    <property type="entry name" value="N-terminal domain of ligase-like"/>
    <property type="match status" value="1"/>
</dbReference>
<evidence type="ECO:0000313" key="4">
    <source>
        <dbReference type="Proteomes" id="UP000596857"/>
    </source>
</evidence>
<dbReference type="Pfam" id="PF00550">
    <property type="entry name" value="PP-binding"/>
    <property type="match status" value="1"/>
</dbReference>
<dbReference type="SUPFAM" id="SSF52777">
    <property type="entry name" value="CoA-dependent acyltransferases"/>
    <property type="match status" value="1"/>
</dbReference>
<reference evidence="3 4" key="1">
    <citation type="submission" date="2019-10" db="EMBL/GenBank/DDBJ databases">
        <title>Description of Paenibacillus terricola sp. nov.</title>
        <authorList>
            <person name="Carlier A."/>
            <person name="Qi S."/>
        </authorList>
    </citation>
    <scope>NUCLEOTIDE SEQUENCE [LARGE SCALE GENOMIC DNA]</scope>
    <source>
        <strain evidence="3 4">LMG 31459</strain>
    </source>
</reference>
<protein>
    <submittedName>
        <fullName evidence="3">AMP-binding protein</fullName>
    </submittedName>
</protein>
<organism evidence="3 4">
    <name type="scientific">Paenibacillus phytohabitans</name>
    <dbReference type="NCBI Taxonomy" id="2654978"/>
    <lineage>
        <taxon>Bacteria</taxon>
        <taxon>Bacillati</taxon>
        <taxon>Bacillota</taxon>
        <taxon>Bacilli</taxon>
        <taxon>Bacillales</taxon>
        <taxon>Paenibacillaceae</taxon>
        <taxon>Paenibacillus</taxon>
    </lineage>
</organism>
<evidence type="ECO:0000256" key="1">
    <source>
        <dbReference type="ARBA" id="ARBA00006432"/>
    </source>
</evidence>
<sequence length="861" mass="96039">MLDTLNNALIKAASLSDKGITFVSGESDSGFYSYKELFASAKDISSQLKQLGVRRGDEVILQLDNNREFLTVFWACLLGGYIPVPLAVGNNEEHLIKTLRIAGMLNHPVVVSNDKHFEKLDEIASRQNYAAVYRISVVALLEPWKGVVTDLTPVQPQDIAFIQFSSGTTGDPKGVILTHSNLLANIEDLRERLGAAPEDAFLSWMPLTHDLGMIMFHLLPLLCGASQHLMPTWLFIRRPMLWMHKADQVEATIMASPNFGLKYFINAYKKASAQTDISWNLSAIRAIVDGAEPIDVEVSRSFLDELSRFGLKPSAMKMGYGMAEACVGVCIQEQDVEFTTFHVRRTALNVGDTAVFLTDNEEEVLTLAGSGTPLRNCRIRVCDDFDQQLPEATVGHIQISGPNVTAGYYNNPEATERLFTPDGWARTGDLGFVSRDRLAVTGRTKDIIFINGANYFPHDIERIAENCSDLKIKRMVACGVYNQNTGTEEAALFVLYRDKLEHFMPAADQIRRELSRKMGLQVSIILPVSKIHQTTSGKLQRYKYAAQYKEGLYSDLETKLKHLEQNLQITARVHKKEPEGEIERALYQIWSELLGIQNFDSEDSFFEIGGTSMLVMQMSERIEELYPGIISPTDIFGSPSINRLSLLIAKNSGLAKEPIVLQKVELPITYFNAEAEGAGNYYQLTLSGSDRNRLRSYCEKLDGSEISVYLALFAYCLYAHSTESTITVYTMIDSPGWLIPFIAAIDSIDSIGQLVQLAGIKEKPGAAIVHHIGDLAKNAAGYTAGQACCYLGYRTWLQKERGFEFDLMLEIEDFTDTTVLLFRYNASRMNSPLMREVFQGFADSMEVLISAEEVAFGLAPQ</sequence>
<comment type="similarity">
    <text evidence="1">Belongs to the ATP-dependent AMP-binding enzyme family.</text>
</comment>
<dbReference type="EMBL" id="WHOB01000012">
    <property type="protein sequence ID" value="NOU77518.1"/>
    <property type="molecule type" value="Genomic_DNA"/>
</dbReference>
<accession>A0ABX1Y9A3</accession>
<dbReference type="InterPro" id="IPR036736">
    <property type="entry name" value="ACP-like_sf"/>
</dbReference>
<dbReference type="PROSITE" id="PS00455">
    <property type="entry name" value="AMP_BINDING"/>
    <property type="match status" value="1"/>
</dbReference>
<dbReference type="InterPro" id="IPR000873">
    <property type="entry name" value="AMP-dep_synth/lig_dom"/>
</dbReference>
<gene>
    <name evidence="3" type="ORF">GC101_01355</name>
</gene>
<dbReference type="Gene3D" id="1.10.1200.10">
    <property type="entry name" value="ACP-like"/>
    <property type="match status" value="1"/>
</dbReference>
<dbReference type="PANTHER" id="PTHR22754">
    <property type="entry name" value="DISCO-INTERACTING PROTEIN 2 DIP2 -RELATED"/>
    <property type="match status" value="1"/>
</dbReference>
<comment type="caution">
    <text evidence="3">The sequence shown here is derived from an EMBL/GenBank/DDBJ whole genome shotgun (WGS) entry which is preliminary data.</text>
</comment>
<feature type="domain" description="Carrier" evidence="2">
    <location>
        <begin position="577"/>
        <end position="652"/>
    </location>
</feature>
<evidence type="ECO:0000313" key="3">
    <source>
        <dbReference type="EMBL" id="NOU77518.1"/>
    </source>
</evidence>
<dbReference type="InterPro" id="IPR009081">
    <property type="entry name" value="PP-bd_ACP"/>
</dbReference>
<dbReference type="InterPro" id="IPR042099">
    <property type="entry name" value="ANL_N_sf"/>
</dbReference>
<keyword evidence="4" id="KW-1185">Reference proteome</keyword>
<dbReference type="Gene3D" id="3.30.300.30">
    <property type="match status" value="1"/>
</dbReference>
<proteinExistence type="inferred from homology"/>
<dbReference type="RefSeq" id="WP_171715802.1">
    <property type="nucleotide sequence ID" value="NZ_WHOB01000012.1"/>
</dbReference>
<evidence type="ECO:0000259" key="2">
    <source>
        <dbReference type="PROSITE" id="PS50075"/>
    </source>
</evidence>
<dbReference type="PANTHER" id="PTHR22754:SF32">
    <property type="entry name" value="DISCO-INTERACTING PROTEIN 2"/>
    <property type="match status" value="1"/>
</dbReference>
<dbReference type="SUPFAM" id="SSF56801">
    <property type="entry name" value="Acetyl-CoA synthetase-like"/>
    <property type="match status" value="1"/>
</dbReference>